<reference evidence="3" key="1">
    <citation type="journal article" date="2012" name="Science">
        <title>The Paleozoic origin of enzymatic lignin decomposition reconstructed from 31 fungal genomes.</title>
        <authorList>
            <person name="Floudas D."/>
            <person name="Binder M."/>
            <person name="Riley R."/>
            <person name="Barry K."/>
            <person name="Blanchette R.A."/>
            <person name="Henrissat B."/>
            <person name="Martinez A.T."/>
            <person name="Otillar R."/>
            <person name="Spatafora J.W."/>
            <person name="Yadav J.S."/>
            <person name="Aerts A."/>
            <person name="Benoit I."/>
            <person name="Boyd A."/>
            <person name="Carlson A."/>
            <person name="Copeland A."/>
            <person name="Coutinho P.M."/>
            <person name="de Vries R.P."/>
            <person name="Ferreira P."/>
            <person name="Findley K."/>
            <person name="Foster B."/>
            <person name="Gaskell J."/>
            <person name="Glotzer D."/>
            <person name="Gorecki P."/>
            <person name="Heitman J."/>
            <person name="Hesse C."/>
            <person name="Hori C."/>
            <person name="Igarashi K."/>
            <person name="Jurgens J.A."/>
            <person name="Kallen N."/>
            <person name="Kersten P."/>
            <person name="Kohler A."/>
            <person name="Kuees U."/>
            <person name="Kumar T.K.A."/>
            <person name="Kuo A."/>
            <person name="LaButti K."/>
            <person name="Larrondo L.F."/>
            <person name="Lindquist E."/>
            <person name="Ling A."/>
            <person name="Lombard V."/>
            <person name="Lucas S."/>
            <person name="Lundell T."/>
            <person name="Martin R."/>
            <person name="McLaughlin D.J."/>
            <person name="Morgenstern I."/>
            <person name="Morin E."/>
            <person name="Murat C."/>
            <person name="Nagy L.G."/>
            <person name="Nolan M."/>
            <person name="Ohm R.A."/>
            <person name="Patyshakuliyeva A."/>
            <person name="Rokas A."/>
            <person name="Ruiz-Duenas F.J."/>
            <person name="Sabat G."/>
            <person name="Salamov A."/>
            <person name="Samejima M."/>
            <person name="Schmutz J."/>
            <person name="Slot J.C."/>
            <person name="St John F."/>
            <person name="Stenlid J."/>
            <person name="Sun H."/>
            <person name="Sun S."/>
            <person name="Syed K."/>
            <person name="Tsang A."/>
            <person name="Wiebenga A."/>
            <person name="Young D."/>
            <person name="Pisabarro A."/>
            <person name="Eastwood D.C."/>
            <person name="Martin F."/>
            <person name="Cullen D."/>
            <person name="Grigoriev I.V."/>
            <person name="Hibbett D.S."/>
        </authorList>
    </citation>
    <scope>NUCLEOTIDE SEQUENCE [LARGE SCALE GENOMIC DNA]</scope>
    <source>
        <strain evidence="3">RWD-64-598 SS2</strain>
    </source>
</reference>
<organism evidence="2 3">
    <name type="scientific">Coniophora puteana (strain RWD-64-598)</name>
    <name type="common">Brown rot fungus</name>
    <dbReference type="NCBI Taxonomy" id="741705"/>
    <lineage>
        <taxon>Eukaryota</taxon>
        <taxon>Fungi</taxon>
        <taxon>Dikarya</taxon>
        <taxon>Basidiomycota</taxon>
        <taxon>Agaricomycotina</taxon>
        <taxon>Agaricomycetes</taxon>
        <taxon>Agaricomycetidae</taxon>
        <taxon>Boletales</taxon>
        <taxon>Coniophorineae</taxon>
        <taxon>Coniophoraceae</taxon>
        <taxon>Coniophora</taxon>
    </lineage>
</organism>
<feature type="region of interest" description="Disordered" evidence="1">
    <location>
        <begin position="106"/>
        <end position="154"/>
    </location>
</feature>
<evidence type="ECO:0000313" key="3">
    <source>
        <dbReference type="Proteomes" id="UP000053558"/>
    </source>
</evidence>
<evidence type="ECO:0000313" key="2">
    <source>
        <dbReference type="EMBL" id="EIW80315.1"/>
    </source>
</evidence>
<gene>
    <name evidence="2" type="ORF">CONPUDRAFT_137584</name>
</gene>
<dbReference type="EMBL" id="JH711579">
    <property type="protein sequence ID" value="EIW80315.1"/>
    <property type="molecule type" value="Genomic_DNA"/>
</dbReference>
<dbReference type="KEGG" id="cput:CONPUDRAFT_137584"/>
<accession>A0A5M3MNK9</accession>
<dbReference type="OMA" id="AWCGRPY"/>
<dbReference type="Proteomes" id="UP000053558">
    <property type="component" value="Unassembled WGS sequence"/>
</dbReference>
<evidence type="ECO:0000256" key="1">
    <source>
        <dbReference type="SAM" id="MobiDB-lite"/>
    </source>
</evidence>
<comment type="caution">
    <text evidence="2">The sequence shown here is derived from an EMBL/GenBank/DDBJ whole genome shotgun (WGS) entry which is preliminary data.</text>
</comment>
<protein>
    <submittedName>
        <fullName evidence="2">Uncharacterized protein</fullName>
    </submittedName>
</protein>
<proteinExistence type="predicted"/>
<dbReference type="AlphaFoldDB" id="A0A5M3MNK9"/>
<dbReference type="RefSeq" id="XP_007769295.1">
    <property type="nucleotide sequence ID" value="XM_007771105.1"/>
</dbReference>
<name>A0A5M3MNK9_CONPW</name>
<dbReference type="OrthoDB" id="5386199at2759"/>
<dbReference type="GeneID" id="19201047"/>
<sequence>MAPFIIILESNLPMIARAVLTATALSTSAISTGLVGWAGSSYVVAMRPLGKLSAKGDPEQLEIHTLTLTLARRITRVYDTNFLVETRRPFSKWELAPHVAFFPSTTSASASQQPSSDAPSASEASGVSGATSALAAEAVATSESPSEGRAGAPGTQETIAETMDAKGEVLGRWIVTWGENGAGECTPTGSVIRYFNVHPELLE</sequence>
<keyword evidence="3" id="KW-1185">Reference proteome</keyword>
<feature type="compositionally biased region" description="Low complexity" evidence="1">
    <location>
        <begin position="106"/>
        <end position="144"/>
    </location>
</feature>